<dbReference type="EMBL" id="LFTY01000002">
    <property type="protein sequence ID" value="KMW57633.1"/>
    <property type="molecule type" value="Genomic_DNA"/>
</dbReference>
<evidence type="ECO:0000313" key="3">
    <source>
        <dbReference type="Proteomes" id="UP000037178"/>
    </source>
</evidence>
<name>A0A0J9GVP4_9RHOB</name>
<keyword evidence="1" id="KW-0732">Signal</keyword>
<proteinExistence type="predicted"/>
<accession>A0A0J9GVP4</accession>
<organism evidence="2 3">
    <name type="scientific">Candidatus Rhodobacter oscarellae</name>
    <dbReference type="NCBI Taxonomy" id="1675527"/>
    <lineage>
        <taxon>Bacteria</taxon>
        <taxon>Pseudomonadati</taxon>
        <taxon>Pseudomonadota</taxon>
        <taxon>Alphaproteobacteria</taxon>
        <taxon>Rhodobacterales</taxon>
        <taxon>Rhodobacter group</taxon>
        <taxon>Rhodobacter</taxon>
    </lineage>
</organism>
<dbReference type="OrthoDB" id="7308154at2"/>
<feature type="chain" id="PRO_5005320216" evidence="1">
    <location>
        <begin position="21"/>
        <end position="96"/>
    </location>
</feature>
<sequence length="96" mass="10641">MYRFAPMALAAALLALPAQSQDSDLKEGVDLLSEGTRLLMRGLMGELEPTLRELEGALRDWQGYHPPEVLPNGDIIIRRKHPKPVLPDPDTGEIDL</sequence>
<comment type="caution">
    <text evidence="2">The sequence shown here is derived from an EMBL/GenBank/DDBJ whole genome shotgun (WGS) entry which is preliminary data.</text>
</comment>
<evidence type="ECO:0000256" key="1">
    <source>
        <dbReference type="SAM" id="SignalP"/>
    </source>
</evidence>
<keyword evidence="3" id="KW-1185">Reference proteome</keyword>
<protein>
    <submittedName>
        <fullName evidence="2">ATPases of the AAA+ class</fullName>
    </submittedName>
</protein>
<dbReference type="AlphaFoldDB" id="A0A0J9GVP4"/>
<feature type="signal peptide" evidence="1">
    <location>
        <begin position="1"/>
        <end position="20"/>
    </location>
</feature>
<reference evidence="2 3" key="1">
    <citation type="submission" date="2015-06" db="EMBL/GenBank/DDBJ databases">
        <title>Draft genome sequence of an Alphaproteobacteria species associated to the Mediterranean sponge Oscarella lobularis.</title>
        <authorList>
            <person name="Jourda C."/>
            <person name="Santini S."/>
            <person name="Claverie J.-M."/>
        </authorList>
    </citation>
    <scope>NUCLEOTIDE SEQUENCE [LARGE SCALE GENOMIC DNA]</scope>
    <source>
        <strain evidence="2">IGS</strain>
    </source>
</reference>
<dbReference type="PATRIC" id="fig|1675527.3.peg.2724"/>
<dbReference type="RefSeq" id="WP_049643337.1">
    <property type="nucleotide sequence ID" value="NZ_LFTY01000002.1"/>
</dbReference>
<dbReference type="STRING" id="1675527.AIOL_002598"/>
<evidence type="ECO:0000313" key="2">
    <source>
        <dbReference type="EMBL" id="KMW57633.1"/>
    </source>
</evidence>
<dbReference type="Proteomes" id="UP000037178">
    <property type="component" value="Unassembled WGS sequence"/>
</dbReference>
<gene>
    <name evidence="2" type="ORF">AIOL_002598</name>
</gene>